<feature type="domain" description="STAS" evidence="2">
    <location>
        <begin position="165"/>
        <end position="275"/>
    </location>
</feature>
<reference evidence="3 4" key="1">
    <citation type="submission" date="2014-07" db="EMBL/GenBank/DDBJ databases">
        <title>Complete genome sequence of a moderately halophilic bacterium Terribacillus aidingensis MP602, isolated from Cryptomeria fortunei in Tianmu mountain in China.</title>
        <authorList>
            <person name="Wang Y."/>
            <person name="Lu P."/>
            <person name="Zhang L."/>
        </authorList>
    </citation>
    <scope>NUCLEOTIDE SEQUENCE [LARGE SCALE GENOMIC DNA]</scope>
    <source>
        <strain evidence="3 4">MP602</strain>
    </source>
</reference>
<name>A0A075LMT1_9BACI</name>
<evidence type="ECO:0000313" key="4">
    <source>
        <dbReference type="Proteomes" id="UP000027980"/>
    </source>
</evidence>
<dbReference type="EMBL" id="CP008876">
    <property type="protein sequence ID" value="AIF68060.1"/>
    <property type="molecule type" value="Genomic_DNA"/>
</dbReference>
<evidence type="ECO:0000259" key="2">
    <source>
        <dbReference type="PROSITE" id="PS50801"/>
    </source>
</evidence>
<proteinExistence type="predicted"/>
<dbReference type="SUPFAM" id="SSF52091">
    <property type="entry name" value="SpoIIaa-like"/>
    <property type="match status" value="1"/>
</dbReference>
<accession>A0A075LMT1</accession>
<dbReference type="OrthoDB" id="9800154at2"/>
<dbReference type="InterPro" id="IPR002645">
    <property type="entry name" value="STAS_dom"/>
</dbReference>
<dbReference type="AlphaFoldDB" id="A0A075LMT1"/>
<dbReference type="InterPro" id="IPR036513">
    <property type="entry name" value="STAS_dom_sf"/>
</dbReference>
<dbReference type="Proteomes" id="UP000027980">
    <property type="component" value="Chromosome"/>
</dbReference>
<evidence type="ECO:0000256" key="1">
    <source>
        <dbReference type="ARBA" id="ARBA00022553"/>
    </source>
</evidence>
<dbReference type="InterPro" id="IPR051932">
    <property type="entry name" value="Bact_StressResp_Reg"/>
</dbReference>
<gene>
    <name evidence="3" type="ORF">GZ22_16415</name>
</gene>
<dbReference type="KEGG" id="tap:GZ22_16415"/>
<protein>
    <submittedName>
        <fullName evidence="3">RsbT co-antagonist protein RsbRB</fullName>
    </submittedName>
</protein>
<dbReference type="Pfam" id="PF01740">
    <property type="entry name" value="STAS"/>
    <property type="match status" value="1"/>
</dbReference>
<dbReference type="CDD" id="cd07041">
    <property type="entry name" value="STAS_RsbR_RsbS_like"/>
    <property type="match status" value="1"/>
</dbReference>
<dbReference type="PANTHER" id="PTHR33745:SF3">
    <property type="entry name" value="RSBT CO-ANTAGONIST PROTEIN RSBRC"/>
    <property type="match status" value="1"/>
</dbReference>
<dbReference type="Gene3D" id="3.30.750.24">
    <property type="entry name" value="STAS domain"/>
    <property type="match status" value="1"/>
</dbReference>
<sequence>MHRNKDLYLFLEQKAKDLNENWYEQLDKTNSSGVYASTDPETIHNLKLQNYEFHLHFFRIFIEDKEAFEKDFQEWIVATARDENHLSTPTHQIIREFMITRGQHLDLIREFYNLNRATVDQDMFELWNREIIKAFDDVILKFTEEMHHYSNRKLLAQQEMINELSSPVILLNDTTALLPLVGDIDTNRAKLILENTLRECTEQDVDLLFIDLSGVIIIDTMVAQQIFYLVDALKLVGVETVISGMRPEIAQTAVQLGVSFNAKTTATLTQAIRTSNRISIK</sequence>
<dbReference type="PANTHER" id="PTHR33745">
    <property type="entry name" value="RSBT ANTAGONIST PROTEIN RSBS-RELATED"/>
    <property type="match status" value="1"/>
</dbReference>
<dbReference type="PROSITE" id="PS50801">
    <property type="entry name" value="STAS"/>
    <property type="match status" value="1"/>
</dbReference>
<dbReference type="GeneID" id="34222260"/>
<evidence type="ECO:0000313" key="3">
    <source>
        <dbReference type="EMBL" id="AIF68060.1"/>
    </source>
</evidence>
<dbReference type="HOGENOM" id="CLU_026775_0_1_9"/>
<organism evidence="3 4">
    <name type="scientific">Terribacillus saccharophilus</name>
    <dbReference type="NCBI Taxonomy" id="361277"/>
    <lineage>
        <taxon>Bacteria</taxon>
        <taxon>Bacillati</taxon>
        <taxon>Bacillota</taxon>
        <taxon>Bacilli</taxon>
        <taxon>Bacillales</taxon>
        <taxon>Bacillaceae</taxon>
        <taxon>Terribacillus</taxon>
    </lineage>
</organism>
<dbReference type="RefSeq" id="WP_038564536.1">
    <property type="nucleotide sequence ID" value="NZ_CP008876.1"/>
</dbReference>
<keyword evidence="1" id="KW-0597">Phosphoprotein</keyword>